<comment type="caution">
    <text evidence="5">The sequence shown here is derived from an EMBL/GenBank/DDBJ whole genome shotgun (WGS) entry which is preliminary data.</text>
</comment>
<protein>
    <submittedName>
        <fullName evidence="5">Site-specific recombinase XerD</fullName>
    </submittedName>
</protein>
<dbReference type="PANTHER" id="PTHR30349">
    <property type="entry name" value="PHAGE INTEGRASE-RELATED"/>
    <property type="match status" value="1"/>
</dbReference>
<dbReference type="CDD" id="cd00796">
    <property type="entry name" value="INT_Rci_Hp1_C"/>
    <property type="match status" value="1"/>
</dbReference>
<sequence length="336" mass="37973">MAYYRKRSNGWRAEIAILGIRDSATWPTKAQAIAWATEIEARIRADHARGHHTQLPAKITVYELIHDYIAKRLPQKKGAEKEGLRLTRFSRELTWVGEYASSITQQHIATWRDGRLTEVQPSSVNRELNLLSALFAHAVEIRACTINPVRGLRRPRNPPARDRDISQAEIDAMLTALDYQPGATPTKKIHYIAMAMLFAMETGMRAGEITELAWDRVLLEQRYITLLDTKNGDSRQVPLSTAAINILNLLPRAHGPCFAITAASLDTLWRRARKRAAERLPSVVDLHFHDTRHAAVTRLANRLDVLALARMIGHRDIKSLMIYYNPSASQLAQLLG</sequence>
<organism evidence="5 6">
    <name type="scientific">Rivihabitans pingtungensis</name>
    <dbReference type="NCBI Taxonomy" id="1054498"/>
    <lineage>
        <taxon>Bacteria</taxon>
        <taxon>Pseudomonadati</taxon>
        <taxon>Pseudomonadota</taxon>
        <taxon>Betaproteobacteria</taxon>
        <taxon>Neisseriales</taxon>
        <taxon>Aquaspirillaceae</taxon>
        <taxon>Rivihabitans</taxon>
    </lineage>
</organism>
<dbReference type="PROSITE" id="PS51898">
    <property type="entry name" value="TYR_RECOMBINASE"/>
    <property type="match status" value="1"/>
</dbReference>
<dbReference type="Pfam" id="PF00589">
    <property type="entry name" value="Phage_integrase"/>
    <property type="match status" value="1"/>
</dbReference>
<dbReference type="PANTHER" id="PTHR30349:SF94">
    <property type="entry name" value="INTEGRASE_RECOMBINASE HI_1414-RELATED"/>
    <property type="match status" value="1"/>
</dbReference>
<dbReference type="EMBL" id="QJKI01000008">
    <property type="protein sequence ID" value="PXX79122.1"/>
    <property type="molecule type" value="Genomic_DNA"/>
</dbReference>
<reference evidence="5 6" key="1">
    <citation type="submission" date="2018-05" db="EMBL/GenBank/DDBJ databases">
        <title>Genomic Encyclopedia of Type Strains, Phase IV (KMG-IV): sequencing the most valuable type-strain genomes for metagenomic binning, comparative biology and taxonomic classification.</title>
        <authorList>
            <person name="Goeker M."/>
        </authorList>
    </citation>
    <scope>NUCLEOTIDE SEQUENCE [LARGE SCALE GENOMIC DNA]</scope>
    <source>
        <strain evidence="5 6">DSM 29661</strain>
    </source>
</reference>
<dbReference type="GO" id="GO:0015074">
    <property type="term" value="P:DNA integration"/>
    <property type="evidence" value="ECO:0007669"/>
    <property type="project" value="UniProtKB-KW"/>
</dbReference>
<evidence type="ECO:0000313" key="5">
    <source>
        <dbReference type="EMBL" id="PXX79122.1"/>
    </source>
</evidence>
<dbReference type="GO" id="GO:0003677">
    <property type="term" value="F:DNA binding"/>
    <property type="evidence" value="ECO:0007669"/>
    <property type="project" value="UniProtKB-KW"/>
</dbReference>
<keyword evidence="6" id="KW-1185">Reference proteome</keyword>
<evidence type="ECO:0000259" key="4">
    <source>
        <dbReference type="PROSITE" id="PS51898"/>
    </source>
</evidence>
<name>A0A318KR77_9NEIS</name>
<dbReference type="OrthoDB" id="662444at2"/>
<dbReference type="InterPro" id="IPR010998">
    <property type="entry name" value="Integrase_recombinase_N"/>
</dbReference>
<dbReference type="Gene3D" id="1.10.443.10">
    <property type="entry name" value="Intergrase catalytic core"/>
    <property type="match status" value="1"/>
</dbReference>
<keyword evidence="2" id="KW-0238">DNA-binding</keyword>
<keyword evidence="3" id="KW-0233">DNA recombination</keyword>
<evidence type="ECO:0000256" key="3">
    <source>
        <dbReference type="ARBA" id="ARBA00023172"/>
    </source>
</evidence>
<dbReference type="InterPro" id="IPR013762">
    <property type="entry name" value="Integrase-like_cat_sf"/>
</dbReference>
<dbReference type="RefSeq" id="WP_110390581.1">
    <property type="nucleotide sequence ID" value="NZ_QJKI01000008.1"/>
</dbReference>
<dbReference type="Proteomes" id="UP000247555">
    <property type="component" value="Unassembled WGS sequence"/>
</dbReference>
<dbReference type="Gene3D" id="1.10.150.130">
    <property type="match status" value="1"/>
</dbReference>
<proteinExistence type="predicted"/>
<gene>
    <name evidence="5" type="ORF">DFR34_10812</name>
</gene>
<evidence type="ECO:0000256" key="1">
    <source>
        <dbReference type="ARBA" id="ARBA00022908"/>
    </source>
</evidence>
<dbReference type="InterPro" id="IPR050090">
    <property type="entry name" value="Tyrosine_recombinase_XerCD"/>
</dbReference>
<dbReference type="InterPro" id="IPR002104">
    <property type="entry name" value="Integrase_catalytic"/>
</dbReference>
<feature type="domain" description="Tyr recombinase" evidence="4">
    <location>
        <begin position="156"/>
        <end position="336"/>
    </location>
</feature>
<dbReference type="GO" id="GO:0006310">
    <property type="term" value="P:DNA recombination"/>
    <property type="evidence" value="ECO:0007669"/>
    <property type="project" value="UniProtKB-KW"/>
</dbReference>
<keyword evidence="1" id="KW-0229">DNA integration</keyword>
<dbReference type="AlphaFoldDB" id="A0A318KR77"/>
<accession>A0A318KR77</accession>
<dbReference type="InterPro" id="IPR011010">
    <property type="entry name" value="DNA_brk_join_enz"/>
</dbReference>
<evidence type="ECO:0000313" key="6">
    <source>
        <dbReference type="Proteomes" id="UP000247555"/>
    </source>
</evidence>
<dbReference type="SUPFAM" id="SSF56349">
    <property type="entry name" value="DNA breaking-rejoining enzymes"/>
    <property type="match status" value="1"/>
</dbReference>
<evidence type="ECO:0000256" key="2">
    <source>
        <dbReference type="ARBA" id="ARBA00023125"/>
    </source>
</evidence>